<organism evidence="1 2">
    <name type="scientific">Phytophthora infestans</name>
    <name type="common">Potato late blight agent</name>
    <name type="synonym">Botrytis infestans</name>
    <dbReference type="NCBI Taxonomy" id="4787"/>
    <lineage>
        <taxon>Eukaryota</taxon>
        <taxon>Sar</taxon>
        <taxon>Stramenopiles</taxon>
        <taxon>Oomycota</taxon>
        <taxon>Peronosporomycetes</taxon>
        <taxon>Peronosporales</taxon>
        <taxon>Peronosporaceae</taxon>
        <taxon>Phytophthora</taxon>
    </lineage>
</organism>
<comment type="caution">
    <text evidence="1">The sequence shown here is derived from an EMBL/GenBank/DDBJ whole genome shotgun (WGS) entry which is preliminary data.</text>
</comment>
<gene>
    <name evidence="1" type="ORF">GN244_ATG11297</name>
</gene>
<name>A0A833W0C0_PHYIN</name>
<dbReference type="AlphaFoldDB" id="A0A833W0C0"/>
<reference evidence="1" key="1">
    <citation type="submission" date="2020-04" db="EMBL/GenBank/DDBJ databases">
        <title>Hybrid Assembly of Korean Phytophthora infestans isolates.</title>
        <authorList>
            <person name="Prokchorchik M."/>
            <person name="Lee Y."/>
            <person name="Seo J."/>
            <person name="Cho J.-H."/>
            <person name="Park Y.-E."/>
            <person name="Jang D.-C."/>
            <person name="Im J.-S."/>
            <person name="Choi J.-G."/>
            <person name="Park H.-J."/>
            <person name="Lee G.-B."/>
            <person name="Lee Y.-G."/>
            <person name="Hong S.-Y."/>
            <person name="Cho K."/>
            <person name="Sohn K.H."/>
        </authorList>
    </citation>
    <scope>NUCLEOTIDE SEQUENCE</scope>
    <source>
        <strain evidence="1">KR_1_A1</strain>
    </source>
</reference>
<accession>A0A833W0C0</accession>
<dbReference type="EMBL" id="WSZM01000264">
    <property type="protein sequence ID" value="KAF4036589.1"/>
    <property type="molecule type" value="Genomic_DNA"/>
</dbReference>
<evidence type="ECO:0000313" key="1">
    <source>
        <dbReference type="EMBL" id="KAF4036589.1"/>
    </source>
</evidence>
<keyword evidence="2" id="KW-1185">Reference proteome</keyword>
<proteinExistence type="predicted"/>
<evidence type="ECO:0000313" key="2">
    <source>
        <dbReference type="Proteomes" id="UP000602510"/>
    </source>
</evidence>
<protein>
    <submittedName>
        <fullName evidence="1">Uncharacterized protein</fullName>
    </submittedName>
</protein>
<sequence length="62" mass="6611">MMKTAFAEAQLEEGIQRVLGETQVAVAASSSVSLSALKRKVRARKECAKKVAGVWTCSNTAL</sequence>
<dbReference type="Proteomes" id="UP000602510">
    <property type="component" value="Unassembled WGS sequence"/>
</dbReference>